<dbReference type="InterPro" id="IPR053304">
    <property type="entry name" value="RNA_M5U_MTase"/>
</dbReference>
<evidence type="ECO:0000256" key="5">
    <source>
        <dbReference type="SAM" id="MobiDB-lite"/>
    </source>
</evidence>
<evidence type="ECO:0008006" key="9">
    <source>
        <dbReference type="Google" id="ProtNLM"/>
    </source>
</evidence>
<keyword evidence="2 4" id="KW-0808">Transferase</keyword>
<evidence type="ECO:0000256" key="1">
    <source>
        <dbReference type="ARBA" id="ARBA00022603"/>
    </source>
</evidence>
<reference evidence="6 8" key="1">
    <citation type="journal article" date="2008" name="Science">
        <title>The Physcomitrella genome reveals evolutionary insights into the conquest of land by plants.</title>
        <authorList>
            <person name="Rensing S."/>
            <person name="Lang D."/>
            <person name="Zimmer A."/>
            <person name="Terry A."/>
            <person name="Salamov A."/>
            <person name="Shapiro H."/>
            <person name="Nishiyama T."/>
            <person name="Perroud P.-F."/>
            <person name="Lindquist E."/>
            <person name="Kamisugi Y."/>
            <person name="Tanahashi T."/>
            <person name="Sakakibara K."/>
            <person name="Fujita T."/>
            <person name="Oishi K."/>
            <person name="Shin-I T."/>
            <person name="Kuroki Y."/>
            <person name="Toyoda A."/>
            <person name="Suzuki Y."/>
            <person name="Hashimoto A."/>
            <person name="Yamaguchi K."/>
            <person name="Sugano A."/>
            <person name="Kohara Y."/>
            <person name="Fujiyama A."/>
            <person name="Anterola A."/>
            <person name="Aoki S."/>
            <person name="Ashton N."/>
            <person name="Barbazuk W.B."/>
            <person name="Barker E."/>
            <person name="Bennetzen J."/>
            <person name="Bezanilla M."/>
            <person name="Blankenship R."/>
            <person name="Cho S.H."/>
            <person name="Dutcher S."/>
            <person name="Estelle M."/>
            <person name="Fawcett J.A."/>
            <person name="Gundlach H."/>
            <person name="Hanada K."/>
            <person name="Heyl A."/>
            <person name="Hicks K.A."/>
            <person name="Hugh J."/>
            <person name="Lohr M."/>
            <person name="Mayer K."/>
            <person name="Melkozernov A."/>
            <person name="Murata T."/>
            <person name="Nelson D."/>
            <person name="Pils B."/>
            <person name="Prigge M."/>
            <person name="Reiss B."/>
            <person name="Renner T."/>
            <person name="Rombauts S."/>
            <person name="Rushton P."/>
            <person name="Sanderfoot A."/>
            <person name="Schween G."/>
            <person name="Shiu S.-H."/>
            <person name="Stueber K."/>
            <person name="Theodoulou F.L."/>
            <person name="Tu H."/>
            <person name="Van de Peer Y."/>
            <person name="Verrier P.J."/>
            <person name="Waters E."/>
            <person name="Wood A."/>
            <person name="Yang L."/>
            <person name="Cove D."/>
            <person name="Cuming A."/>
            <person name="Hasebe M."/>
            <person name="Lucas S."/>
            <person name="Mishler D.B."/>
            <person name="Reski R."/>
            <person name="Grigoriev I."/>
            <person name="Quatrano R.S."/>
            <person name="Boore J.L."/>
        </authorList>
    </citation>
    <scope>NUCLEOTIDE SEQUENCE [LARGE SCALE GENOMIC DNA]</scope>
    <source>
        <strain evidence="7 8">cv. Gransden 2004</strain>
    </source>
</reference>
<dbReference type="GO" id="GO:0008173">
    <property type="term" value="F:RNA methyltransferase activity"/>
    <property type="evidence" value="ECO:0007669"/>
    <property type="project" value="InterPro"/>
</dbReference>
<dbReference type="EMBL" id="ABEU02000010">
    <property type="protein sequence ID" value="PNR46991.1"/>
    <property type="molecule type" value="Genomic_DNA"/>
</dbReference>
<evidence type="ECO:0000313" key="7">
    <source>
        <dbReference type="EnsemblPlants" id="Pp3c10_19430V3.1"/>
    </source>
</evidence>
<dbReference type="EnsemblPlants" id="Pp3c10_19430V3.1">
    <property type="protein sequence ID" value="Pp3c10_19430V3.1"/>
    <property type="gene ID" value="Pp3c10_19430"/>
</dbReference>
<feature type="binding site" evidence="4">
    <location>
        <position position="542"/>
    </location>
    <ligand>
        <name>S-adenosyl-L-methionine</name>
        <dbReference type="ChEBI" id="CHEBI:59789"/>
    </ligand>
</feature>
<dbReference type="KEGG" id="ppp:112287987"/>
<feature type="active site" description="Nucleophile" evidence="4">
    <location>
        <position position="616"/>
    </location>
</feature>
<dbReference type="Gramene" id="Pp3c10_19430V3.1">
    <property type="protein sequence ID" value="Pp3c10_19430V3.1"/>
    <property type="gene ID" value="Pp3c10_19430"/>
</dbReference>
<evidence type="ECO:0000313" key="8">
    <source>
        <dbReference type="Proteomes" id="UP000006727"/>
    </source>
</evidence>
<name>A0A2K1JZN9_PHYPA</name>
<evidence type="ECO:0000313" key="6">
    <source>
        <dbReference type="EMBL" id="PNR46991.1"/>
    </source>
</evidence>
<dbReference type="GO" id="GO:0006396">
    <property type="term" value="P:RNA processing"/>
    <property type="evidence" value="ECO:0007669"/>
    <property type="project" value="InterPro"/>
</dbReference>
<evidence type="ECO:0000256" key="4">
    <source>
        <dbReference type="PROSITE-ProRule" id="PRU01024"/>
    </source>
</evidence>
<proteinExistence type="inferred from homology"/>
<dbReference type="InterPro" id="IPR029063">
    <property type="entry name" value="SAM-dependent_MTases_sf"/>
</dbReference>
<dbReference type="Proteomes" id="UP000006727">
    <property type="component" value="Chromosome 10"/>
</dbReference>
<feature type="binding site" evidence="4">
    <location>
        <position position="444"/>
    </location>
    <ligand>
        <name>S-adenosyl-L-methionine</name>
        <dbReference type="ChEBI" id="CHEBI:59789"/>
    </ligand>
</feature>
<accession>A0A2K1JZN9</accession>
<dbReference type="GO" id="GO:0032259">
    <property type="term" value="P:methylation"/>
    <property type="evidence" value="ECO:0007669"/>
    <property type="project" value="UniProtKB-KW"/>
</dbReference>
<dbReference type="RefSeq" id="XP_024387469.1">
    <property type="nucleotide sequence ID" value="XM_024531701.2"/>
</dbReference>
<feature type="compositionally biased region" description="Acidic residues" evidence="5">
    <location>
        <begin position="167"/>
        <end position="183"/>
    </location>
</feature>
<dbReference type="Gene3D" id="2.40.50.1070">
    <property type="match status" value="1"/>
</dbReference>
<protein>
    <recommendedName>
        <fullName evidence="9">Methyltransferase small domain-containing protein</fullName>
    </recommendedName>
</protein>
<keyword evidence="1 4" id="KW-0489">Methyltransferase</keyword>
<keyword evidence="3 4" id="KW-0949">S-adenosyl-L-methionine</keyword>
<dbReference type="Gene3D" id="3.40.50.150">
    <property type="entry name" value="Vaccinia Virus protein VP39"/>
    <property type="match status" value="1"/>
</dbReference>
<dbReference type="FunCoup" id="A0A2K1JZN9">
    <property type="interactions" value="766"/>
</dbReference>
<feature type="region of interest" description="Disordered" evidence="5">
    <location>
        <begin position="167"/>
        <end position="189"/>
    </location>
</feature>
<dbReference type="EnsemblPlants" id="Pp3c10_19430V3.2">
    <property type="protein sequence ID" value="Pp3c10_19430V3.2"/>
    <property type="gene ID" value="Pp3c10_19430"/>
</dbReference>
<dbReference type="SUPFAM" id="SSF53335">
    <property type="entry name" value="S-adenosyl-L-methionine-dependent methyltransferases"/>
    <property type="match status" value="1"/>
</dbReference>
<keyword evidence="8" id="KW-1185">Reference proteome</keyword>
<dbReference type="OrthoDB" id="10250660at2759"/>
<dbReference type="Gramene" id="Pp3c10_19430V3.2">
    <property type="protein sequence ID" value="Pp3c10_19430V3.2"/>
    <property type="gene ID" value="Pp3c10_19430"/>
</dbReference>
<reference evidence="7" key="3">
    <citation type="submission" date="2020-12" db="UniProtKB">
        <authorList>
            <consortium name="EnsemblPlants"/>
        </authorList>
    </citation>
    <scope>IDENTIFICATION</scope>
</reference>
<evidence type="ECO:0000256" key="2">
    <source>
        <dbReference type="ARBA" id="ARBA00022679"/>
    </source>
</evidence>
<evidence type="ECO:0000256" key="3">
    <source>
        <dbReference type="ARBA" id="ARBA00022691"/>
    </source>
</evidence>
<gene>
    <name evidence="7" type="primary">LOC112287987</name>
    <name evidence="6" type="ORF">PHYPA_014111</name>
</gene>
<dbReference type="PANTHER" id="PTHR47548:SF1">
    <property type="entry name" value="S-ADENOSYL-L-METHIONINE-DEPENDENT METHYLTRANSFERASES SUPERFAMILY PROTEIN"/>
    <property type="match status" value="1"/>
</dbReference>
<feature type="compositionally biased region" description="Basic and acidic residues" evidence="5">
    <location>
        <begin position="80"/>
        <end position="94"/>
    </location>
</feature>
<dbReference type="PANTHER" id="PTHR47548">
    <property type="entry name" value="BNAA06G32370D PROTEIN"/>
    <property type="match status" value="1"/>
</dbReference>
<reference evidence="6 8" key="2">
    <citation type="journal article" date="2018" name="Plant J.">
        <title>The Physcomitrella patens chromosome-scale assembly reveals moss genome structure and evolution.</title>
        <authorList>
            <person name="Lang D."/>
            <person name="Ullrich K.K."/>
            <person name="Murat F."/>
            <person name="Fuchs J."/>
            <person name="Jenkins J."/>
            <person name="Haas F.B."/>
            <person name="Piednoel M."/>
            <person name="Gundlach H."/>
            <person name="Van Bel M."/>
            <person name="Meyberg R."/>
            <person name="Vives C."/>
            <person name="Morata J."/>
            <person name="Symeonidi A."/>
            <person name="Hiss M."/>
            <person name="Muchero W."/>
            <person name="Kamisugi Y."/>
            <person name="Saleh O."/>
            <person name="Blanc G."/>
            <person name="Decker E.L."/>
            <person name="van Gessel N."/>
            <person name="Grimwood J."/>
            <person name="Hayes R.D."/>
            <person name="Graham S.W."/>
            <person name="Gunter L.E."/>
            <person name="McDaniel S.F."/>
            <person name="Hoernstein S.N.W."/>
            <person name="Larsson A."/>
            <person name="Li F.W."/>
            <person name="Perroud P.F."/>
            <person name="Phillips J."/>
            <person name="Ranjan P."/>
            <person name="Rokshar D.S."/>
            <person name="Rothfels C.J."/>
            <person name="Schneider L."/>
            <person name="Shu S."/>
            <person name="Stevenson D.W."/>
            <person name="Thummler F."/>
            <person name="Tillich M."/>
            <person name="Villarreal Aguilar J.C."/>
            <person name="Widiez T."/>
            <person name="Wong G.K."/>
            <person name="Wymore A."/>
            <person name="Zhang Y."/>
            <person name="Zimmer A.D."/>
            <person name="Quatrano R.S."/>
            <person name="Mayer K.F.X."/>
            <person name="Goodstein D."/>
            <person name="Casacuberta J.M."/>
            <person name="Vandepoele K."/>
            <person name="Reski R."/>
            <person name="Cuming A.C."/>
            <person name="Tuskan G.A."/>
            <person name="Maumus F."/>
            <person name="Salse J."/>
            <person name="Schmutz J."/>
            <person name="Rensing S.A."/>
        </authorList>
    </citation>
    <scope>NUCLEOTIDE SEQUENCE [LARGE SCALE GENOMIC DNA]</scope>
    <source>
        <strain evidence="7 8">cv. Gransden 2004</strain>
    </source>
</reference>
<dbReference type="PROSITE" id="PS51687">
    <property type="entry name" value="SAM_MT_RNA_M5U"/>
    <property type="match status" value="1"/>
</dbReference>
<dbReference type="AlphaFoldDB" id="A0A2K1JZN9"/>
<feature type="region of interest" description="Disordered" evidence="5">
    <location>
        <begin position="65"/>
        <end position="154"/>
    </location>
</feature>
<comment type="similarity">
    <text evidence="4">Belongs to the class I-like SAM-binding methyltransferase superfamily. RNA M5U methyltransferase family.</text>
</comment>
<feature type="binding site" evidence="4">
    <location>
        <position position="471"/>
    </location>
    <ligand>
        <name>S-adenosyl-L-methionine</name>
        <dbReference type="ChEBI" id="CHEBI:59789"/>
    </ligand>
</feature>
<dbReference type="CDD" id="cd02440">
    <property type="entry name" value="AdoMet_MTases"/>
    <property type="match status" value="1"/>
</dbReference>
<dbReference type="InterPro" id="IPR010280">
    <property type="entry name" value="U5_MeTrfase_fam"/>
</dbReference>
<sequence>MASSLCSKSVSGFLNSTTSTLLPNSGNLTLQKACHGLQLQTRVGVYETQRHSPGKTCLKCTAGLHMQDGSSLPKNPRRRPPSEDVRRKDTEPKLHRGWYPGQRTQPPPEGNTPAEKDSEATELPFLRKLISNDETPTRTQHYRRPKSSQPSAGQRREFLFDAEDNDEFLSDGEEDSDDEEDGHFEDVEDRHFEDVEVDQFVAERRAAHYLGNPDTDLNCKHFSRCSGCVIDVSLDQPPVMNEARAYFAGRGVPSFSLASGSLVEWRCRAKLAVRGTAENPQIGLFEEGTHSIVDIPSCRTHHPSINDAVKLVKQAIRDLGVQPYDENRHTGELRYVQMVVTTLNTSIPVEERYARGKVQISLVWNARDSDSVQDDKLRKMAEMIWRRGNSKADLPIVHSVWANFQTSRTNVILGGRWRHLMGESELWERVGGVDIAFTPASFGQANTQAFEALLRRMQKVVKVGSRVVELYAGVGAIGLSLAATRKCRVVKCVEVNKEAKPVFERSLTRLPPSVNAEISWHCADVSVSPINWLEGSDVVIVDPPRKGLDLPVVEALRLAAFRGLGKKKAPSSKTTEKVEKRPWIVRAKQSGVHKEGTLDWEEDDGVWPGTLIYVSCGWQAFKLDHDALVEGNAWHLDTAHAFNFFPGTNSIEILAVFKRGKKLPKKPVKVKKGSGVRSSSAKSLRFTKAGTRLAHLNEKLGNP</sequence>
<dbReference type="PaxDb" id="3218-PP1S67_86V6.1"/>
<feature type="binding site" evidence="4">
    <location>
        <position position="494"/>
    </location>
    <ligand>
        <name>S-adenosyl-L-methionine</name>
        <dbReference type="ChEBI" id="CHEBI:59789"/>
    </ligand>
</feature>
<dbReference type="GeneID" id="112287987"/>
<organism evidence="6">
    <name type="scientific">Physcomitrium patens</name>
    <name type="common">Spreading-leaved earth moss</name>
    <name type="synonym">Physcomitrella patens</name>
    <dbReference type="NCBI Taxonomy" id="3218"/>
    <lineage>
        <taxon>Eukaryota</taxon>
        <taxon>Viridiplantae</taxon>
        <taxon>Streptophyta</taxon>
        <taxon>Embryophyta</taxon>
        <taxon>Bryophyta</taxon>
        <taxon>Bryophytina</taxon>
        <taxon>Bryopsida</taxon>
        <taxon>Funariidae</taxon>
        <taxon>Funariales</taxon>
        <taxon>Funariaceae</taxon>
        <taxon>Physcomitrium</taxon>
    </lineage>
</organism>